<feature type="transmembrane region" description="Helical" evidence="1">
    <location>
        <begin position="63"/>
        <end position="83"/>
    </location>
</feature>
<organism evidence="2 3">
    <name type="scientific">Pseudooceanicola sediminis</name>
    <dbReference type="NCBI Taxonomy" id="2211117"/>
    <lineage>
        <taxon>Bacteria</taxon>
        <taxon>Pseudomonadati</taxon>
        <taxon>Pseudomonadota</taxon>
        <taxon>Alphaproteobacteria</taxon>
        <taxon>Rhodobacterales</taxon>
        <taxon>Paracoccaceae</taxon>
        <taxon>Pseudooceanicola</taxon>
    </lineage>
</organism>
<dbReference type="Proteomes" id="UP000265848">
    <property type="component" value="Unassembled WGS sequence"/>
</dbReference>
<dbReference type="AlphaFoldDB" id="A0A399J186"/>
<keyword evidence="3" id="KW-1185">Reference proteome</keyword>
<sequence>MSTRERAGLPPIASQRAVAMSIRSNLAFGASLRYGRAGTDFAKGTELEKVVLARVEASAGRRVFGIGVLALLAIALVWLGVSPQPVSPWMRLLVFAIAIAVAFAGWSMYRATMLTLELTEAGLYDSAGHLLAPLHQIAGVDRGTFAFKPSNGFLLRLSAAGPRRFLPGLYWQLGRRIGVGGVLRGSETKQMADVIAIHLAERAAAEGAE</sequence>
<dbReference type="EMBL" id="QWJJ01000006">
    <property type="protein sequence ID" value="RII39173.1"/>
    <property type="molecule type" value="Genomic_DNA"/>
</dbReference>
<dbReference type="OrthoDB" id="7862519at2"/>
<feature type="transmembrane region" description="Helical" evidence="1">
    <location>
        <begin position="89"/>
        <end position="109"/>
    </location>
</feature>
<proteinExistence type="predicted"/>
<keyword evidence="1" id="KW-1133">Transmembrane helix</keyword>
<gene>
    <name evidence="2" type="ORF">DL237_08460</name>
</gene>
<keyword evidence="1" id="KW-0472">Membrane</keyword>
<evidence type="ECO:0000256" key="1">
    <source>
        <dbReference type="SAM" id="Phobius"/>
    </source>
</evidence>
<dbReference type="RefSeq" id="WP_119398613.1">
    <property type="nucleotide sequence ID" value="NZ_QWJJ01000006.1"/>
</dbReference>
<accession>A0A399J186</accession>
<reference evidence="2 3" key="1">
    <citation type="submission" date="2018-08" db="EMBL/GenBank/DDBJ databases">
        <title>Pseudooceanicola sediminis CY03 in the family Rhodobacteracea.</title>
        <authorList>
            <person name="Zhang Y.-J."/>
        </authorList>
    </citation>
    <scope>NUCLEOTIDE SEQUENCE [LARGE SCALE GENOMIC DNA]</scope>
    <source>
        <strain evidence="2 3">CY03</strain>
    </source>
</reference>
<name>A0A399J186_9RHOB</name>
<protein>
    <recommendedName>
        <fullName evidence="4">PH domain-containing protein</fullName>
    </recommendedName>
</protein>
<keyword evidence="1" id="KW-0812">Transmembrane</keyword>
<comment type="caution">
    <text evidence="2">The sequence shown here is derived from an EMBL/GenBank/DDBJ whole genome shotgun (WGS) entry which is preliminary data.</text>
</comment>
<evidence type="ECO:0000313" key="2">
    <source>
        <dbReference type="EMBL" id="RII39173.1"/>
    </source>
</evidence>
<evidence type="ECO:0008006" key="4">
    <source>
        <dbReference type="Google" id="ProtNLM"/>
    </source>
</evidence>
<evidence type="ECO:0000313" key="3">
    <source>
        <dbReference type="Proteomes" id="UP000265848"/>
    </source>
</evidence>